<evidence type="ECO:0000313" key="3">
    <source>
        <dbReference type="EMBL" id="KAB2570442.1"/>
    </source>
</evidence>
<feature type="region of interest" description="Disordered" evidence="1">
    <location>
        <begin position="57"/>
        <end position="79"/>
    </location>
</feature>
<sequence>PSPLLTLLTLLLLLSTIHHLLGPALQPLRFRTYNSTTSHQITRLHFLTTILPTTLLHPGTANTPPTRPPPPPPPFAPLNPTYPYASAARTSLQHLLALHAPVAAEHVPVLAGARYAAYPAVRALGALEAGLAGVDASREGDGGRAGAGAVAARVADVRDAVRALQRASERWAVVEALVEGHEGVQGVLLAGLREVEGLGVAEQPPVGRSGKAFLWWRVSKAEGDEQTKDQRVDWRLRTACQAAAFSQALDEVEEWRVPALLGLAEDVRRAAGMVDKAVLGACRGAEEVLERADLVCADALAVLWRDFEPQGSASVEDIEGIWKAKVQAAAAAEATIRDLETLKEEVRMQRDGTDVWMMFLERVPGKTVEEKCQL</sequence>
<feature type="compositionally biased region" description="Pro residues" evidence="1">
    <location>
        <begin position="65"/>
        <end position="77"/>
    </location>
</feature>
<feature type="signal peptide" evidence="2">
    <location>
        <begin position="1"/>
        <end position="19"/>
    </location>
</feature>
<evidence type="ECO:0000256" key="1">
    <source>
        <dbReference type="SAM" id="MobiDB-lite"/>
    </source>
</evidence>
<dbReference type="EMBL" id="VCHE01000137">
    <property type="protein sequence ID" value="KAB2570442.1"/>
    <property type="molecule type" value="Genomic_DNA"/>
</dbReference>
<comment type="caution">
    <text evidence="3">The sequence shown here is derived from an EMBL/GenBank/DDBJ whole genome shotgun (WGS) entry which is preliminary data.</text>
</comment>
<dbReference type="Proteomes" id="UP000325902">
    <property type="component" value="Unassembled WGS sequence"/>
</dbReference>
<dbReference type="OrthoDB" id="10610386at2759"/>
<proteinExistence type="predicted"/>
<accession>A0A5N5CYT4</accession>
<evidence type="ECO:0000256" key="2">
    <source>
        <dbReference type="SAM" id="SignalP"/>
    </source>
</evidence>
<feature type="non-terminal residue" evidence="3">
    <location>
        <position position="1"/>
    </location>
</feature>
<organism evidence="3 4">
    <name type="scientific">Lasiodiplodia theobromae</name>
    <dbReference type="NCBI Taxonomy" id="45133"/>
    <lineage>
        <taxon>Eukaryota</taxon>
        <taxon>Fungi</taxon>
        <taxon>Dikarya</taxon>
        <taxon>Ascomycota</taxon>
        <taxon>Pezizomycotina</taxon>
        <taxon>Dothideomycetes</taxon>
        <taxon>Dothideomycetes incertae sedis</taxon>
        <taxon>Botryosphaeriales</taxon>
        <taxon>Botryosphaeriaceae</taxon>
        <taxon>Lasiodiplodia</taxon>
    </lineage>
</organism>
<feature type="chain" id="PRO_5025020151" evidence="2">
    <location>
        <begin position="20"/>
        <end position="374"/>
    </location>
</feature>
<name>A0A5N5CYT4_9PEZI</name>
<keyword evidence="2" id="KW-0732">Signal</keyword>
<evidence type="ECO:0000313" key="4">
    <source>
        <dbReference type="Proteomes" id="UP000325902"/>
    </source>
</evidence>
<reference evidence="3 4" key="1">
    <citation type="journal article" date="2019" name="Sci. Rep.">
        <title>A multi-omics analysis of the grapevine pathogen Lasiodiplodia theobromae reveals that temperature affects the expression of virulence- and pathogenicity-related genes.</title>
        <authorList>
            <person name="Felix C."/>
            <person name="Meneses R."/>
            <person name="Goncalves M.F.M."/>
            <person name="Tilleman L."/>
            <person name="Duarte A.S."/>
            <person name="Jorrin-Novo J.V."/>
            <person name="Van de Peer Y."/>
            <person name="Deforce D."/>
            <person name="Van Nieuwerburgh F."/>
            <person name="Esteves A.C."/>
            <person name="Alves A."/>
        </authorList>
    </citation>
    <scope>NUCLEOTIDE SEQUENCE [LARGE SCALE GENOMIC DNA]</scope>
    <source>
        <strain evidence="3 4">LA-SOL3</strain>
    </source>
</reference>
<protein>
    <submittedName>
        <fullName evidence="3">Uncharacterized protein</fullName>
    </submittedName>
</protein>
<dbReference type="AlphaFoldDB" id="A0A5N5CYT4"/>
<keyword evidence="4" id="KW-1185">Reference proteome</keyword>
<gene>
    <name evidence="3" type="ORF">DBV05_g10913</name>
</gene>